<dbReference type="InterPro" id="IPR002372">
    <property type="entry name" value="PQQ_rpt_dom"/>
</dbReference>
<dbReference type="RefSeq" id="WP_146569954.1">
    <property type="nucleotide sequence ID" value="NZ_CP042306.1"/>
</dbReference>
<evidence type="ECO:0000256" key="1">
    <source>
        <dbReference type="ARBA" id="ARBA00001931"/>
    </source>
</evidence>
<dbReference type="PANTHER" id="PTHR32303:SF4">
    <property type="entry name" value="QUINOPROTEIN GLUCOSE DEHYDROGENASE"/>
    <property type="match status" value="1"/>
</dbReference>
<evidence type="ECO:0000256" key="4">
    <source>
        <dbReference type="SAM" id="Phobius"/>
    </source>
</evidence>
<name>A0A5B8LI91_9SPHN</name>
<dbReference type="InterPro" id="IPR018391">
    <property type="entry name" value="PQQ_b-propeller_rpt"/>
</dbReference>
<organism evidence="6 7">
    <name type="scientific">Sphingomonas panacisoli</name>
    <dbReference type="NCBI Taxonomy" id="1813879"/>
    <lineage>
        <taxon>Bacteria</taxon>
        <taxon>Pseudomonadati</taxon>
        <taxon>Pseudomonadota</taxon>
        <taxon>Alphaproteobacteria</taxon>
        <taxon>Sphingomonadales</taxon>
        <taxon>Sphingomonadaceae</taxon>
        <taxon>Sphingomonas</taxon>
    </lineage>
</organism>
<dbReference type="CDD" id="cd10280">
    <property type="entry name" value="PQQ_mGDH"/>
    <property type="match status" value="1"/>
</dbReference>
<feature type="transmembrane region" description="Helical" evidence="4">
    <location>
        <begin position="83"/>
        <end position="102"/>
    </location>
</feature>
<dbReference type="SMART" id="SM00564">
    <property type="entry name" value="PQQ"/>
    <property type="match status" value="5"/>
</dbReference>
<evidence type="ECO:0000256" key="3">
    <source>
        <dbReference type="ARBA" id="ARBA00023002"/>
    </source>
</evidence>
<dbReference type="InterPro" id="IPR017511">
    <property type="entry name" value="PQQ_mDH"/>
</dbReference>
<sequence>MWRIYSNLTGWLLAILGGFFVVAGGELAWLGGSIYYLLAGIALIVSGALIGRGDRRGQWLYLAIWVATWLWAIWEVGFDTLQLIPRVVAPTVLLLLVGLTLVARRPGRHAGKRVGAIAATGLAGLIGLHFVLPASLHAAPAPGALPPSSQPPSGDWSSYGGTLAGDRFSPLDQITPANVANLKLVWTQRTGDGVMPDEAVKHLREYHSEATPIHIGDTLFTCTPHSYVQAIDATTGKTRWSWHTNADIKGNSYLVCRGVSYFEAPAGTPCPRRIFAPTFDAKMYALDADTGRPCPTFGKGGYIDLRDNMGTSPAAFQISTSPPVVANGRLIIGERVIDNVAVDEPAGVVRAYDPVSGAPVWAWDMGRSDDAIAPLAGTDVYTRGTPNVWGAMTADAANGIVYLGTGNATPDYWIGKRRPFDDKYGSSIVALDIATGKMRWHRQLVHRDTWDMDVPVGPSLVDLPLPSGGTVPALVQTTKMGQVYLLNRLTGEPLAAIEERPVSTKGGMPDEAYSPTQPFSVGMPSFTPPPPTERATWGATPIDQLLCRIEFRKAGAAGIYAPFSTTDTIIGHPAFDGVTDWGGGAVDPERGIFTVNTMAMPFRIHLVRADSPEGQKMIKAAERGGENAKAPIYYQQYGTPYVAVVQAWIGAFGAPCSAPPWGKLTAVDLKTRKVMWSDVLGTARDTGLFGTHLGLPLKTGVPNLGGTIITRGGVVFIGATTDQYLRAFDVRTGAELWKARLPAGAQATPMTYLGKDGRQYIVITAGGHGALGTRYGDYTLAFALPKGG</sequence>
<comment type="cofactor">
    <cofactor evidence="1">
        <name>pyrroloquinoline quinone</name>
        <dbReference type="ChEBI" id="CHEBI:58442"/>
    </cofactor>
</comment>
<evidence type="ECO:0000259" key="5">
    <source>
        <dbReference type="Pfam" id="PF01011"/>
    </source>
</evidence>
<keyword evidence="4" id="KW-0812">Transmembrane</keyword>
<dbReference type="PANTHER" id="PTHR32303">
    <property type="entry name" value="QUINOPROTEIN ALCOHOL DEHYDROGENASE (CYTOCHROME C)"/>
    <property type="match status" value="1"/>
</dbReference>
<gene>
    <name evidence="6" type="ORF">FPZ24_04740</name>
</gene>
<dbReference type="EMBL" id="CP042306">
    <property type="protein sequence ID" value="QDZ06870.1"/>
    <property type="molecule type" value="Genomic_DNA"/>
</dbReference>
<keyword evidence="4" id="KW-1133">Transmembrane helix</keyword>
<dbReference type="Pfam" id="PF01011">
    <property type="entry name" value="PQQ"/>
    <property type="match status" value="1"/>
</dbReference>
<reference evidence="6 7" key="1">
    <citation type="submission" date="2019-07" db="EMBL/GenBank/DDBJ databases">
        <title>Full genome sequence of Sphingomonas sp. 4R-6-7(HKS19).</title>
        <authorList>
            <person name="Im W.-T."/>
        </authorList>
    </citation>
    <scope>NUCLEOTIDE SEQUENCE [LARGE SCALE GENOMIC DNA]</scope>
    <source>
        <strain evidence="6 7">HKS19</strain>
    </source>
</reference>
<comment type="similarity">
    <text evidence="2">Belongs to the bacterial PQQ dehydrogenase family.</text>
</comment>
<keyword evidence="3 6" id="KW-0560">Oxidoreductase</keyword>
<feature type="transmembrane region" description="Helical" evidence="4">
    <location>
        <begin position="34"/>
        <end position="52"/>
    </location>
</feature>
<dbReference type="InterPro" id="IPR011047">
    <property type="entry name" value="Quinoprotein_ADH-like_sf"/>
</dbReference>
<dbReference type="Gene3D" id="2.140.10.10">
    <property type="entry name" value="Quinoprotein alcohol dehydrogenase-like superfamily"/>
    <property type="match status" value="2"/>
</dbReference>
<accession>A0A5B8LI91</accession>
<dbReference type="AlphaFoldDB" id="A0A5B8LI91"/>
<evidence type="ECO:0000256" key="2">
    <source>
        <dbReference type="ARBA" id="ARBA00008156"/>
    </source>
</evidence>
<dbReference type="KEGG" id="spai:FPZ24_04740"/>
<dbReference type="SUPFAM" id="SSF50998">
    <property type="entry name" value="Quinoprotein alcohol dehydrogenase-like"/>
    <property type="match status" value="1"/>
</dbReference>
<dbReference type="Proteomes" id="UP000315673">
    <property type="component" value="Chromosome"/>
</dbReference>
<dbReference type="GO" id="GO:0048038">
    <property type="term" value="F:quinone binding"/>
    <property type="evidence" value="ECO:0007669"/>
    <property type="project" value="InterPro"/>
</dbReference>
<protein>
    <submittedName>
        <fullName evidence="6">Membrane-bound PQQ-dependent dehydrogenase, glucose/quinate/shikimate family</fullName>
        <ecNumber evidence="6">1.1.-.-</ecNumber>
    </submittedName>
</protein>
<evidence type="ECO:0000313" key="7">
    <source>
        <dbReference type="Proteomes" id="UP000315673"/>
    </source>
</evidence>
<dbReference type="EC" id="1.1.-.-" evidence="6"/>
<dbReference type="OrthoDB" id="9794322at2"/>
<keyword evidence="4" id="KW-0472">Membrane</keyword>
<keyword evidence="7" id="KW-1185">Reference proteome</keyword>
<dbReference type="GO" id="GO:0016020">
    <property type="term" value="C:membrane"/>
    <property type="evidence" value="ECO:0007669"/>
    <property type="project" value="InterPro"/>
</dbReference>
<feature type="transmembrane region" description="Helical" evidence="4">
    <location>
        <begin position="59"/>
        <end position="77"/>
    </location>
</feature>
<evidence type="ECO:0000313" key="6">
    <source>
        <dbReference type="EMBL" id="QDZ06870.1"/>
    </source>
</evidence>
<dbReference type="NCBIfam" id="TIGR03074">
    <property type="entry name" value="PQQ_membr_DH"/>
    <property type="match status" value="1"/>
</dbReference>
<proteinExistence type="inferred from homology"/>
<dbReference type="GO" id="GO:0008876">
    <property type="term" value="F:quinoprotein glucose dehydrogenase activity"/>
    <property type="evidence" value="ECO:0007669"/>
    <property type="project" value="TreeGrafter"/>
</dbReference>
<feature type="transmembrane region" description="Helical" evidence="4">
    <location>
        <begin position="114"/>
        <end position="132"/>
    </location>
</feature>
<feature type="domain" description="Pyrrolo-quinoline quinone repeat" evidence="5">
    <location>
        <begin position="156"/>
        <end position="761"/>
    </location>
</feature>